<sequence>MKTRITFLFFFLMLNCSLLAQNGIVSGTLLDKDGTPLAGVSITVKGKNNGTQSDFDGNYSINCGVGDTLIFTYIGFSSKEIKVTAKMFNNSPTTEITKNTPVASIISNDYAEQLSKNKNLEFDIPDIGTSNKTFTLNQRYFNYSQIKKIDPSQDDIKIKIYAGDIHFEIGVDQKSSFQFVQQRNLPETQNLFAQGRANNGSSTWFGPETDEIFSYGPRLTNLEFDGQSYPFDVNGRLVGVGQGNGTTANAYDNPIFETGLNTYTTVNFHVASDKDQFKLNYANGNTKDLFNKSGNKTNHIDLGYVSKGDMLEWDASVQYHNSKIGNANINGHHNQIYFGQLITPPSFSNGQAFALDDGTQRSFSPQNFNNPYWLLKNNGNMVDYSFFKASLINDINFIDNLNIDTGITFSKQSQEMRFDLPFGTNGFENGYLSDKLIHTEEISFDFSASHWNIRVADGIYLAPYTSFNFTNSRLQYGLLEASAIQTLNTLSNEPKKSTVQLKNRVTFETDFGFDMWLTLQNNSFSSSVQGNEWFLPSAKLYVGLGNNIFDSDFINHLSLSGGFSKDVVDFPLFYDNLSHNSLQLDLEDSLTYTTNNDLFISDGLDFEMVEQFDFETKATFFNHQLDITVSYYNSLNKNSIFPFFGNNGWQLQNIGEIRNKGLEASIDFHLGRYYDSGFKVNTKIIFSKNRPIVENIYGNTLNRIPIAGFQTITKNLIIGQPVGTLVGNAFLRNENNAVVVGDDGFPLVDPELQILGNPVPDFNLGWSNTLSLGGFKLSFLLDYQRGGDIWNGTQNILNYFGASQESAQLRETTGFIFQGVDQQGNTNSIPVDFASVNSNTNENRWARYGFGGVAEEAISDGSYLNLKSISFSYKIKNGSKDSFFKEAVFGVFAKNIWTWTKTQGVNPYGTLYGNTSAQGLHFFNLPLASEIGANINIKI</sequence>
<name>A0A0Q1BKA9_9FLAO</name>
<comment type="caution">
    <text evidence="2">The sequence shown here is derived from an EMBL/GenBank/DDBJ whole genome shotgun (WGS) entry which is preliminary data.</text>
</comment>
<keyword evidence="3" id="KW-1185">Reference proteome</keyword>
<evidence type="ECO:0000313" key="3">
    <source>
        <dbReference type="Proteomes" id="UP000050827"/>
    </source>
</evidence>
<dbReference type="STRING" id="346185.AAY42_15320"/>
<accession>A0A0Q1BKA9</accession>
<dbReference type="PATRIC" id="fig|1547436.3.peg.3160"/>
<dbReference type="OrthoDB" id="9768177at2"/>
<gene>
    <name evidence="2" type="ORF">AAY42_15320</name>
</gene>
<organism evidence="2 3">
    <name type="scientific">Flagellimonas eckloniae</name>
    <dbReference type="NCBI Taxonomy" id="346185"/>
    <lineage>
        <taxon>Bacteria</taxon>
        <taxon>Pseudomonadati</taxon>
        <taxon>Bacteroidota</taxon>
        <taxon>Flavobacteriia</taxon>
        <taxon>Flavobacteriales</taxon>
        <taxon>Flavobacteriaceae</taxon>
        <taxon>Flagellimonas</taxon>
    </lineage>
</organism>
<dbReference type="Gene3D" id="2.60.40.1120">
    <property type="entry name" value="Carboxypeptidase-like, regulatory domain"/>
    <property type="match status" value="1"/>
</dbReference>
<dbReference type="AlphaFoldDB" id="A0A0Q1BKA9"/>
<protein>
    <recommendedName>
        <fullName evidence="4">TonB-dependent receptor</fullName>
    </recommendedName>
</protein>
<dbReference type="Pfam" id="PF13715">
    <property type="entry name" value="CarbopepD_reg_2"/>
    <property type="match status" value="1"/>
</dbReference>
<dbReference type="EMBL" id="LCTZ01000002">
    <property type="protein sequence ID" value="KQC31108.1"/>
    <property type="molecule type" value="Genomic_DNA"/>
</dbReference>
<evidence type="ECO:0008006" key="4">
    <source>
        <dbReference type="Google" id="ProtNLM"/>
    </source>
</evidence>
<proteinExistence type="predicted"/>
<dbReference type="SUPFAM" id="SSF49464">
    <property type="entry name" value="Carboxypeptidase regulatory domain-like"/>
    <property type="match status" value="1"/>
</dbReference>
<reference evidence="2 3" key="1">
    <citation type="submission" date="2015-04" db="EMBL/GenBank/DDBJ databases">
        <title>Complete genome of flavobacterium.</title>
        <authorList>
            <person name="Kwon Y.M."/>
            <person name="Kim S.-J."/>
        </authorList>
    </citation>
    <scope>NUCLEOTIDE SEQUENCE [LARGE SCALE GENOMIC DNA]</scope>
    <source>
        <strain evidence="2 3">DK169</strain>
    </source>
</reference>
<feature type="signal peptide" evidence="1">
    <location>
        <begin position="1"/>
        <end position="20"/>
    </location>
</feature>
<feature type="chain" id="PRO_5006188767" description="TonB-dependent receptor" evidence="1">
    <location>
        <begin position="21"/>
        <end position="939"/>
    </location>
</feature>
<keyword evidence="1" id="KW-0732">Signal</keyword>
<dbReference type="RefSeq" id="WP_055396781.1">
    <property type="nucleotide sequence ID" value="NZ_LCTZ01000002.1"/>
</dbReference>
<evidence type="ECO:0000313" key="2">
    <source>
        <dbReference type="EMBL" id="KQC31108.1"/>
    </source>
</evidence>
<dbReference type="Proteomes" id="UP000050827">
    <property type="component" value="Unassembled WGS sequence"/>
</dbReference>
<evidence type="ECO:0000256" key="1">
    <source>
        <dbReference type="SAM" id="SignalP"/>
    </source>
</evidence>
<dbReference type="InterPro" id="IPR008969">
    <property type="entry name" value="CarboxyPept-like_regulatory"/>
</dbReference>